<evidence type="ECO:0000256" key="5">
    <source>
        <dbReference type="ARBA" id="ARBA00022771"/>
    </source>
</evidence>
<keyword evidence="9" id="KW-0804">Transcription</keyword>
<dbReference type="Pfam" id="PF13912">
    <property type="entry name" value="zf-C2H2_6"/>
    <property type="match status" value="1"/>
</dbReference>
<dbReference type="AlphaFoldDB" id="A0AAN9BLQ9"/>
<feature type="compositionally biased region" description="Basic and acidic residues" evidence="12">
    <location>
        <begin position="248"/>
        <end position="266"/>
    </location>
</feature>
<feature type="compositionally biased region" description="Polar residues" evidence="12">
    <location>
        <begin position="31"/>
        <end position="46"/>
    </location>
</feature>
<dbReference type="Gene3D" id="3.30.160.60">
    <property type="entry name" value="Classic Zinc Finger"/>
    <property type="match status" value="9"/>
</dbReference>
<dbReference type="SMART" id="SM00355">
    <property type="entry name" value="ZnF_C2H2"/>
    <property type="match status" value="9"/>
</dbReference>
<evidence type="ECO:0000256" key="8">
    <source>
        <dbReference type="ARBA" id="ARBA00023125"/>
    </source>
</evidence>
<sequence>MDYAGPPINNHPAGESPTLSATTEAFKAKQQCKSSGHTAQAAGCSSTEEEDIEVDSKAGECGENNGGVDATGKDELDELLGLHVQFGENPALPLISARKPAGKENGRCRYATRARSRQHVQQVDIGDGSYKLWSQVGVNLGLKSDEEIATFLLEHYQSTKQALFPSECGVCHQPLSLYCSKCNRTSSPSKSYNLEFSDVSHKSKGKPKRSSRALHVPPTRTAKLKKRNLVDVLLKEKKKRRVGTPLKKKADDNAVRFEAVQDKGDNNEDDNGTNDATDGEDDDNGDENQNVTEDLDDGKDDSSAAKQPNECMQDLPAGGDVEGGKTFDCKICSHSYTRACSLKTHMRKHTGEKPFKCTDCGAAFSLSGSLIVHRRTHTGDKPYKCEDCDRTFSISSALKQHRRQHTGEKPYECNICFTKYSRSDSLKVHMRSHSGDRPFICEECGADFSRLYCLLAHKKKHSGERPFQCTKCDATFTQSGKLTIHMRKHTGDRPFQCDQCGASFTQSDRLKTHLRIHSGEKPFKCGECGKGFSHPHSLKVHSRAHTGDRPYKCEICSLTFADPSYFRRHKTKHAANLSAPDNPPVGALAQDSFAGRDALAGGFSVSVSQTPAFCVPLTAANGFSVPLTQSEGMILSVPSPASGISAGFSTTDSSSSMVTSVPQDCFSVTSAGFAVTSSSPVPSLGFAVHNSSGMPFSMSGAANDCVDVVADGDNAADVGAGINPADPFAFLRSALHCPGSYQT</sequence>
<dbReference type="Proteomes" id="UP001374579">
    <property type="component" value="Unassembled WGS sequence"/>
</dbReference>
<dbReference type="SUPFAM" id="SSF57667">
    <property type="entry name" value="beta-beta-alpha zinc fingers"/>
    <property type="match status" value="5"/>
</dbReference>
<feature type="domain" description="C2H2-type" evidence="13">
    <location>
        <begin position="383"/>
        <end position="410"/>
    </location>
</feature>
<dbReference type="FunFam" id="3.30.160.60:FF:000097">
    <property type="entry name" value="Zinc finger protein"/>
    <property type="match status" value="1"/>
</dbReference>
<keyword evidence="8" id="KW-0238">DNA-binding</keyword>
<feature type="region of interest" description="Disordered" evidence="12">
    <location>
        <begin position="1"/>
        <end position="72"/>
    </location>
</feature>
<gene>
    <name evidence="14" type="ORF">V1264_015772</name>
</gene>
<dbReference type="PANTHER" id="PTHR24394">
    <property type="entry name" value="ZINC FINGER PROTEIN"/>
    <property type="match status" value="1"/>
</dbReference>
<feature type="domain" description="C2H2-type" evidence="13">
    <location>
        <begin position="467"/>
        <end position="494"/>
    </location>
</feature>
<name>A0AAN9BLQ9_9CAEN</name>
<dbReference type="FunFam" id="3.30.160.60:FF:002090">
    <property type="entry name" value="Zinc finger protein 473"/>
    <property type="match status" value="1"/>
</dbReference>
<evidence type="ECO:0000256" key="2">
    <source>
        <dbReference type="ARBA" id="ARBA00004123"/>
    </source>
</evidence>
<feature type="compositionally biased region" description="Acidic residues" evidence="12">
    <location>
        <begin position="267"/>
        <end position="286"/>
    </location>
</feature>
<evidence type="ECO:0000256" key="3">
    <source>
        <dbReference type="ARBA" id="ARBA00022723"/>
    </source>
</evidence>
<dbReference type="GO" id="GO:0000981">
    <property type="term" value="F:DNA-binding transcription factor activity, RNA polymerase II-specific"/>
    <property type="evidence" value="ECO:0007669"/>
    <property type="project" value="TreeGrafter"/>
</dbReference>
<evidence type="ECO:0000256" key="6">
    <source>
        <dbReference type="ARBA" id="ARBA00022833"/>
    </source>
</evidence>
<dbReference type="FunFam" id="3.30.160.60:FF:000446">
    <property type="entry name" value="Zinc finger protein"/>
    <property type="match status" value="2"/>
</dbReference>
<dbReference type="EMBL" id="JBAMIC010000004">
    <property type="protein sequence ID" value="KAK7107947.1"/>
    <property type="molecule type" value="Genomic_DNA"/>
</dbReference>
<evidence type="ECO:0000256" key="9">
    <source>
        <dbReference type="ARBA" id="ARBA00023163"/>
    </source>
</evidence>
<feature type="domain" description="C2H2-type" evidence="13">
    <location>
        <begin position="495"/>
        <end position="522"/>
    </location>
</feature>
<dbReference type="InterPro" id="IPR013087">
    <property type="entry name" value="Znf_C2H2_type"/>
</dbReference>
<dbReference type="GO" id="GO:0008270">
    <property type="term" value="F:zinc ion binding"/>
    <property type="evidence" value="ECO:0007669"/>
    <property type="project" value="UniProtKB-KW"/>
</dbReference>
<keyword evidence="4" id="KW-0677">Repeat</keyword>
<evidence type="ECO:0000256" key="12">
    <source>
        <dbReference type="SAM" id="MobiDB-lite"/>
    </source>
</evidence>
<evidence type="ECO:0000256" key="7">
    <source>
        <dbReference type="ARBA" id="ARBA00023015"/>
    </source>
</evidence>
<feature type="domain" description="C2H2-type" evidence="13">
    <location>
        <begin position="355"/>
        <end position="382"/>
    </location>
</feature>
<comment type="caution">
    <text evidence="14">The sequence shown here is derived from an EMBL/GenBank/DDBJ whole genome shotgun (WGS) entry which is preliminary data.</text>
</comment>
<dbReference type="InterPro" id="IPR036236">
    <property type="entry name" value="Znf_C2H2_sf"/>
</dbReference>
<feature type="domain" description="C2H2-type" evidence="13">
    <location>
        <begin position="523"/>
        <end position="550"/>
    </location>
</feature>
<keyword evidence="15" id="KW-1185">Reference proteome</keyword>
<dbReference type="PROSITE" id="PS00028">
    <property type="entry name" value="ZINC_FINGER_C2H2_1"/>
    <property type="match status" value="9"/>
</dbReference>
<evidence type="ECO:0000256" key="11">
    <source>
        <dbReference type="PROSITE-ProRule" id="PRU00042"/>
    </source>
</evidence>
<dbReference type="FunFam" id="3.30.160.60:FF:000264">
    <property type="entry name" value="Zinc finger protein 236"/>
    <property type="match status" value="1"/>
</dbReference>
<comment type="subcellular location">
    <subcellularLocation>
        <location evidence="2">Nucleus</location>
    </subcellularLocation>
</comment>
<dbReference type="FunFam" id="3.30.160.60:FF:001443">
    <property type="entry name" value="Zinc finger protein 668"/>
    <property type="match status" value="1"/>
</dbReference>
<feature type="region of interest" description="Disordered" evidence="12">
    <location>
        <begin position="242"/>
        <end position="317"/>
    </location>
</feature>
<feature type="domain" description="C2H2-type" evidence="13">
    <location>
        <begin position="411"/>
        <end position="438"/>
    </location>
</feature>
<keyword evidence="6" id="KW-0862">Zinc</keyword>
<evidence type="ECO:0000313" key="15">
    <source>
        <dbReference type="Proteomes" id="UP001374579"/>
    </source>
</evidence>
<evidence type="ECO:0000256" key="10">
    <source>
        <dbReference type="ARBA" id="ARBA00023242"/>
    </source>
</evidence>
<feature type="domain" description="C2H2-type" evidence="13">
    <location>
        <begin position="327"/>
        <end position="354"/>
    </location>
</feature>
<evidence type="ECO:0000259" key="13">
    <source>
        <dbReference type="PROSITE" id="PS50157"/>
    </source>
</evidence>
<dbReference type="FunFam" id="3.30.160.60:FF:002343">
    <property type="entry name" value="Zinc finger protein 33A"/>
    <property type="match status" value="1"/>
</dbReference>
<keyword evidence="7" id="KW-0805">Transcription regulation</keyword>
<feature type="domain" description="C2H2-type" evidence="13">
    <location>
        <begin position="439"/>
        <end position="466"/>
    </location>
</feature>
<keyword evidence="10" id="KW-0539">Nucleus</keyword>
<evidence type="ECO:0000256" key="4">
    <source>
        <dbReference type="ARBA" id="ARBA00022737"/>
    </source>
</evidence>
<reference evidence="14 15" key="1">
    <citation type="submission" date="2024-02" db="EMBL/GenBank/DDBJ databases">
        <title>Chromosome-scale genome assembly of the rough periwinkle Littorina saxatilis.</title>
        <authorList>
            <person name="De Jode A."/>
            <person name="Faria R."/>
            <person name="Formenti G."/>
            <person name="Sims Y."/>
            <person name="Smith T.P."/>
            <person name="Tracey A."/>
            <person name="Wood J.M.D."/>
            <person name="Zagrodzka Z.B."/>
            <person name="Johannesson K."/>
            <person name="Butlin R.K."/>
            <person name="Leder E.H."/>
        </authorList>
    </citation>
    <scope>NUCLEOTIDE SEQUENCE [LARGE SCALE GENOMIC DNA]</scope>
    <source>
        <strain evidence="14">Snail1</strain>
        <tissue evidence="14">Muscle</tissue>
    </source>
</reference>
<feature type="region of interest" description="Disordered" evidence="12">
    <location>
        <begin position="188"/>
        <end position="228"/>
    </location>
</feature>
<feature type="compositionally biased region" description="Basic residues" evidence="12">
    <location>
        <begin position="202"/>
        <end position="212"/>
    </location>
</feature>
<feature type="domain" description="C2H2-type" evidence="13">
    <location>
        <begin position="551"/>
        <end position="578"/>
    </location>
</feature>
<comment type="function">
    <text evidence="1">May be involved in transcriptional regulation.</text>
</comment>
<keyword evidence="3" id="KW-0479">Metal-binding</keyword>
<dbReference type="GO" id="GO:0005634">
    <property type="term" value="C:nucleus"/>
    <property type="evidence" value="ECO:0007669"/>
    <property type="project" value="UniProtKB-SubCell"/>
</dbReference>
<dbReference type="FunFam" id="3.30.160.60:FF:000180">
    <property type="entry name" value="Zinc finger protein 689"/>
    <property type="match status" value="1"/>
</dbReference>
<dbReference type="PROSITE" id="PS50157">
    <property type="entry name" value="ZINC_FINGER_C2H2_2"/>
    <property type="match status" value="9"/>
</dbReference>
<dbReference type="PANTHER" id="PTHR24394:SF29">
    <property type="entry name" value="MYONEURIN"/>
    <property type="match status" value="1"/>
</dbReference>
<evidence type="ECO:0000313" key="14">
    <source>
        <dbReference type="EMBL" id="KAK7107947.1"/>
    </source>
</evidence>
<dbReference type="GO" id="GO:0003677">
    <property type="term" value="F:DNA binding"/>
    <property type="evidence" value="ECO:0007669"/>
    <property type="project" value="UniProtKB-KW"/>
</dbReference>
<organism evidence="14 15">
    <name type="scientific">Littorina saxatilis</name>
    <dbReference type="NCBI Taxonomy" id="31220"/>
    <lineage>
        <taxon>Eukaryota</taxon>
        <taxon>Metazoa</taxon>
        <taxon>Spiralia</taxon>
        <taxon>Lophotrochozoa</taxon>
        <taxon>Mollusca</taxon>
        <taxon>Gastropoda</taxon>
        <taxon>Caenogastropoda</taxon>
        <taxon>Littorinimorpha</taxon>
        <taxon>Littorinoidea</taxon>
        <taxon>Littorinidae</taxon>
        <taxon>Littorina</taxon>
    </lineage>
</organism>
<dbReference type="Pfam" id="PF00096">
    <property type="entry name" value="zf-C2H2"/>
    <property type="match status" value="8"/>
</dbReference>
<protein>
    <recommendedName>
        <fullName evidence="13">C2H2-type domain-containing protein</fullName>
    </recommendedName>
</protein>
<accession>A0AAN9BLQ9</accession>
<evidence type="ECO:0000256" key="1">
    <source>
        <dbReference type="ARBA" id="ARBA00003767"/>
    </source>
</evidence>
<keyword evidence="5 11" id="KW-0863">Zinc-finger</keyword>
<proteinExistence type="predicted"/>